<feature type="compositionally biased region" description="Low complexity" evidence="3">
    <location>
        <begin position="705"/>
        <end position="722"/>
    </location>
</feature>
<gene>
    <name evidence="5" type="ORF">ACFPN9_29985</name>
</gene>
<dbReference type="Pfam" id="PF03389">
    <property type="entry name" value="MobA_MobL"/>
    <property type="match status" value="1"/>
</dbReference>
<evidence type="ECO:0000256" key="2">
    <source>
        <dbReference type="ARBA" id="ARBA00022971"/>
    </source>
</evidence>
<feature type="region of interest" description="Disordered" evidence="3">
    <location>
        <begin position="899"/>
        <end position="920"/>
    </location>
</feature>
<comment type="caution">
    <text evidence="5">The sequence shown here is derived from an EMBL/GenBank/DDBJ whole genome shotgun (WGS) entry which is preliminary data.</text>
</comment>
<feature type="compositionally biased region" description="Basic and acidic residues" evidence="3">
    <location>
        <begin position="272"/>
        <end position="291"/>
    </location>
</feature>
<feature type="region of interest" description="Disordered" evidence="3">
    <location>
        <begin position="1065"/>
        <end position="1084"/>
    </location>
</feature>
<name>A0ABW0PCB8_9HYPH</name>
<accession>A0ABW0PCB8</accession>
<feature type="compositionally biased region" description="Basic and acidic residues" evidence="3">
    <location>
        <begin position="177"/>
        <end position="196"/>
    </location>
</feature>
<protein>
    <submittedName>
        <fullName evidence="5">MobA/MobL family protein</fullName>
    </submittedName>
</protein>
<feature type="region of interest" description="Disordered" evidence="3">
    <location>
        <begin position="705"/>
        <end position="733"/>
    </location>
</feature>
<evidence type="ECO:0000313" key="6">
    <source>
        <dbReference type="Proteomes" id="UP001596060"/>
    </source>
</evidence>
<evidence type="ECO:0000256" key="3">
    <source>
        <dbReference type="SAM" id="MobiDB-lite"/>
    </source>
</evidence>
<keyword evidence="2" id="KW-0184">Conjugation</keyword>
<sequence>MASRSPLFDTTMHLRSRWIRADYGAGAFAVGAVSAYVVGRSSFAGRPISSPHAAAEIGFSGLVAPQSVTLDREQVWLLADRLERKPDGDYRRNAGRMPRIASHIDGALPWGLGEEAARRIVEGFSRWIVETYGVAVEFAAHHKEKPFDHAHFVVGTRSLEERSFGKKVRAFNGVAQHHADRKAGQAITHERQDGTVKHVSSAMDQIRAKWADLISAEIGCSIDHRSYERRGLAIEPVPRVRRGEIEFQKRQESHTGVGPAWRKDRRRRIAERSQLRPDVGDGPAAKHEVTRDGYMSLPIETSSHEKERLQHKASKRTREGEIADRWIELLRAHVDPRPSTMSRAESDERGRRFEDAEDAYAKSVLGSTQEATATSWAAKADLIRVAHRQRRDALAGEQIKHDLALRYRQRSALLLITRLKESNAALALNRLVEAARAFIEQGKRLVEAHDQQWLQLFASQKAAWRDALHDHARAIGAQSVSSTQTPNVGLIILEPPKRSDVGDSLVSTRHVARDARMPPLIAPSSHGIQHCQHKVSKRTREGEIVDRWIEQLRMHVDRRPSTLYMAASNDRARRFDDAEDAYAEHMLGSMRKATVTSWAIKAALVRVAHRQQRDTLTREQNDQDLALRHRHRGALMLIARLKVSNASLALNRLVEAARTFVEQGKRLMEAHDQQWLQLYASQKAAWRHALHEHASVVDAKQLPSTQTPMRAPTAAATAASTTRNHRRSEPLEQQVATSWLRQLRSQLGEPRSSQRGQWREHAIEADNLRIAQVHRDIRADARGAVKRSDTAAEPNDARFDSMVERVCSRWDERLREVLARQRLAREEMLAAQEGEDRRFRARQHTILDLVERVIAADALHGMLRLIQAAKHLASETRILLENQGQDWLALLDAQRQQWPKPKRLSEKSKATPELAGTGHGIVEGGAATARVAPTTVPPMEVTAAPLEDEFAKPTPPVVRRPEQTWIVEELADWLLLRNHRSQQKNSAMAAFLGERVEVFDARTNARRNAFVEGTQTLGYSTSGPQAPRSPKEIFHDPIVQGDAELLALVRAIAVRPAKTTAVHPLQRPVGPASMPKREGRKNEA</sequence>
<proteinExistence type="inferred from homology"/>
<feature type="region of interest" description="Disordered" evidence="3">
    <location>
        <begin position="272"/>
        <end position="317"/>
    </location>
</feature>
<dbReference type="Proteomes" id="UP001596060">
    <property type="component" value="Unassembled WGS sequence"/>
</dbReference>
<dbReference type="InterPro" id="IPR005053">
    <property type="entry name" value="MobA_MobL"/>
</dbReference>
<comment type="similarity">
    <text evidence="1">Belongs to the MobA/MobL family.</text>
</comment>
<organism evidence="5 6">
    <name type="scientific">Bosea massiliensis</name>
    <dbReference type="NCBI Taxonomy" id="151419"/>
    <lineage>
        <taxon>Bacteria</taxon>
        <taxon>Pseudomonadati</taxon>
        <taxon>Pseudomonadota</taxon>
        <taxon>Alphaproteobacteria</taxon>
        <taxon>Hyphomicrobiales</taxon>
        <taxon>Boseaceae</taxon>
        <taxon>Bosea</taxon>
    </lineage>
</organism>
<reference evidence="6" key="1">
    <citation type="journal article" date="2019" name="Int. J. Syst. Evol. Microbiol.">
        <title>The Global Catalogue of Microorganisms (GCM) 10K type strain sequencing project: providing services to taxonomists for standard genome sequencing and annotation.</title>
        <authorList>
            <consortium name="The Broad Institute Genomics Platform"/>
            <consortium name="The Broad Institute Genome Sequencing Center for Infectious Disease"/>
            <person name="Wu L."/>
            <person name="Ma J."/>
        </authorList>
    </citation>
    <scope>NUCLEOTIDE SEQUENCE [LARGE SCALE GENOMIC DNA]</scope>
    <source>
        <strain evidence="6">CCUG 43117</strain>
    </source>
</reference>
<evidence type="ECO:0000313" key="5">
    <source>
        <dbReference type="EMBL" id="MFC5509447.1"/>
    </source>
</evidence>
<dbReference type="RefSeq" id="WP_377818171.1">
    <property type="nucleotide sequence ID" value="NZ_JBHSLU010000164.1"/>
</dbReference>
<dbReference type="Gene3D" id="3.30.930.30">
    <property type="match status" value="1"/>
</dbReference>
<feature type="compositionally biased region" description="Basic and acidic residues" evidence="3">
    <location>
        <begin position="302"/>
        <end position="317"/>
    </location>
</feature>
<evidence type="ECO:0000259" key="4">
    <source>
        <dbReference type="Pfam" id="PF03389"/>
    </source>
</evidence>
<dbReference type="EMBL" id="JBHSLU010000164">
    <property type="protein sequence ID" value="MFC5509447.1"/>
    <property type="molecule type" value="Genomic_DNA"/>
</dbReference>
<feature type="domain" description="MobA/MobL protein" evidence="4">
    <location>
        <begin position="64"/>
        <end position="237"/>
    </location>
</feature>
<feature type="compositionally biased region" description="Basic and acidic residues" evidence="3">
    <location>
        <begin position="1075"/>
        <end position="1084"/>
    </location>
</feature>
<evidence type="ECO:0000256" key="1">
    <source>
        <dbReference type="ARBA" id="ARBA00010873"/>
    </source>
</evidence>
<feature type="region of interest" description="Disordered" evidence="3">
    <location>
        <begin position="176"/>
        <end position="196"/>
    </location>
</feature>
<keyword evidence="6" id="KW-1185">Reference proteome</keyword>